<dbReference type="Proteomes" id="UP000332933">
    <property type="component" value="Unassembled WGS sequence"/>
</dbReference>
<evidence type="ECO:0000313" key="4">
    <source>
        <dbReference type="Proteomes" id="UP000332933"/>
    </source>
</evidence>
<accession>A0A485KYB1</accession>
<evidence type="ECO:0000313" key="2">
    <source>
        <dbReference type="EMBL" id="KAF0696373.1"/>
    </source>
</evidence>
<reference evidence="3 4" key="1">
    <citation type="submission" date="2019-03" db="EMBL/GenBank/DDBJ databases">
        <authorList>
            <person name="Gaulin E."/>
            <person name="Dumas B."/>
        </authorList>
    </citation>
    <scope>NUCLEOTIDE SEQUENCE [LARGE SCALE GENOMIC DNA]</scope>
    <source>
        <strain evidence="3">CBS 568.67</strain>
    </source>
</reference>
<dbReference type="SUPFAM" id="SSF50729">
    <property type="entry name" value="PH domain-like"/>
    <property type="match status" value="1"/>
</dbReference>
<keyword evidence="4" id="KW-1185">Reference proteome</keyword>
<organism evidence="3 4">
    <name type="scientific">Aphanomyces stellatus</name>
    <dbReference type="NCBI Taxonomy" id="120398"/>
    <lineage>
        <taxon>Eukaryota</taxon>
        <taxon>Sar</taxon>
        <taxon>Stramenopiles</taxon>
        <taxon>Oomycota</taxon>
        <taxon>Saprolegniomycetes</taxon>
        <taxon>Saprolegniales</taxon>
        <taxon>Verrucalvaceae</taxon>
        <taxon>Aphanomyces</taxon>
    </lineage>
</organism>
<proteinExistence type="predicted"/>
<reference evidence="2" key="2">
    <citation type="submission" date="2019-06" db="EMBL/GenBank/DDBJ databases">
        <title>Genomics analysis of Aphanomyces spp. identifies a new class of oomycete effector associated with host adaptation.</title>
        <authorList>
            <person name="Gaulin E."/>
        </authorList>
    </citation>
    <scope>NUCLEOTIDE SEQUENCE</scope>
    <source>
        <strain evidence="2">CBS 578.67</strain>
    </source>
</reference>
<sequence length="134" mass="14557">MTLTLKAGAVHTYSTGSFLSSPQWKPCHGVLTSAATLCLDKNESGRPDMILDLSICGMDALEIMPWAAMQTATGPQWRLALTTPATGRVFIALDSESDMDAWIVALSSVLVSHDRSSDRQRPRYDADQPAEEVC</sequence>
<evidence type="ECO:0000313" key="3">
    <source>
        <dbReference type="EMBL" id="VFT89717.1"/>
    </source>
</evidence>
<protein>
    <submittedName>
        <fullName evidence="3">Aste57867_12870 protein</fullName>
    </submittedName>
</protein>
<dbReference type="Gene3D" id="2.30.29.30">
    <property type="entry name" value="Pleckstrin-homology domain (PH domain)/Phosphotyrosine-binding domain (PTB)"/>
    <property type="match status" value="1"/>
</dbReference>
<dbReference type="InterPro" id="IPR011993">
    <property type="entry name" value="PH-like_dom_sf"/>
</dbReference>
<dbReference type="EMBL" id="VJMH01005405">
    <property type="protein sequence ID" value="KAF0696373.1"/>
    <property type="molecule type" value="Genomic_DNA"/>
</dbReference>
<dbReference type="EMBL" id="CAADRA010005426">
    <property type="protein sequence ID" value="VFT89717.1"/>
    <property type="molecule type" value="Genomic_DNA"/>
</dbReference>
<name>A0A485KYB1_9STRA</name>
<dbReference type="SMART" id="SM00233">
    <property type="entry name" value="PH"/>
    <property type="match status" value="1"/>
</dbReference>
<gene>
    <name evidence="3" type="primary">Aste57867_12870</name>
    <name evidence="2" type="ORF">As57867_012822</name>
    <name evidence="3" type="ORF">ASTE57867_12870</name>
</gene>
<dbReference type="AlphaFoldDB" id="A0A485KYB1"/>
<feature type="domain" description="PH" evidence="1">
    <location>
        <begin position="4"/>
        <end position="113"/>
    </location>
</feature>
<evidence type="ECO:0000259" key="1">
    <source>
        <dbReference type="SMART" id="SM00233"/>
    </source>
</evidence>
<dbReference type="InterPro" id="IPR001849">
    <property type="entry name" value="PH_domain"/>
</dbReference>